<evidence type="ECO:0000256" key="2">
    <source>
        <dbReference type="SAM" id="SignalP"/>
    </source>
</evidence>
<comment type="caution">
    <text evidence="3">The sequence shown here is derived from an EMBL/GenBank/DDBJ whole genome shotgun (WGS) entry which is preliminary data.</text>
</comment>
<evidence type="ECO:0000313" key="3">
    <source>
        <dbReference type="EMBL" id="TWJ19136.1"/>
    </source>
</evidence>
<organism evidence="3 4">
    <name type="scientific">Geobacter argillaceus</name>
    <dbReference type="NCBI Taxonomy" id="345631"/>
    <lineage>
        <taxon>Bacteria</taxon>
        <taxon>Pseudomonadati</taxon>
        <taxon>Thermodesulfobacteriota</taxon>
        <taxon>Desulfuromonadia</taxon>
        <taxon>Geobacterales</taxon>
        <taxon>Geobacteraceae</taxon>
        <taxon>Geobacter</taxon>
    </lineage>
</organism>
<keyword evidence="4" id="KW-1185">Reference proteome</keyword>
<name>A0A562VME4_9BACT</name>
<evidence type="ECO:0000313" key="4">
    <source>
        <dbReference type="Proteomes" id="UP000319449"/>
    </source>
</evidence>
<keyword evidence="2" id="KW-0732">Signal</keyword>
<dbReference type="Proteomes" id="UP000319449">
    <property type="component" value="Unassembled WGS sequence"/>
</dbReference>
<dbReference type="AlphaFoldDB" id="A0A562VME4"/>
<reference evidence="3 4" key="1">
    <citation type="submission" date="2019-07" db="EMBL/GenBank/DDBJ databases">
        <title>Genomic Encyclopedia of Archaeal and Bacterial Type Strains, Phase II (KMG-II): from individual species to whole genera.</title>
        <authorList>
            <person name="Goeker M."/>
        </authorList>
    </citation>
    <scope>NUCLEOTIDE SEQUENCE [LARGE SCALE GENOMIC DNA]</scope>
    <source>
        <strain evidence="3 4">ATCC BAA-1139</strain>
    </source>
</reference>
<keyword evidence="1" id="KW-0175">Coiled coil</keyword>
<dbReference type="OrthoDB" id="5398607at2"/>
<dbReference type="RefSeq" id="WP_145022287.1">
    <property type="nucleotide sequence ID" value="NZ_VLLN01000011.1"/>
</dbReference>
<protein>
    <submittedName>
        <fullName evidence="3">Uncharacterized protein</fullName>
    </submittedName>
</protein>
<sequence length="93" mass="10299">MKKSAVILIAAFLLSSAGSVIAQQTNEEKVICELAAKNCLNKVEIIQKRVNKINAEIKKGSKTYSAEELKKLEQKLQETKELLDKLEGTAPKK</sequence>
<accession>A0A562VME4</accession>
<proteinExistence type="predicted"/>
<gene>
    <name evidence="3" type="ORF">JN12_02083</name>
</gene>
<evidence type="ECO:0000256" key="1">
    <source>
        <dbReference type="SAM" id="Coils"/>
    </source>
</evidence>
<feature type="chain" id="PRO_5021716286" evidence="2">
    <location>
        <begin position="23"/>
        <end position="93"/>
    </location>
</feature>
<dbReference type="EMBL" id="VLLN01000011">
    <property type="protein sequence ID" value="TWJ19136.1"/>
    <property type="molecule type" value="Genomic_DNA"/>
</dbReference>
<feature type="signal peptide" evidence="2">
    <location>
        <begin position="1"/>
        <end position="22"/>
    </location>
</feature>
<feature type="coiled-coil region" evidence="1">
    <location>
        <begin position="36"/>
        <end position="89"/>
    </location>
</feature>